<feature type="signal peptide" evidence="2">
    <location>
        <begin position="1"/>
        <end position="22"/>
    </location>
</feature>
<keyword evidence="5" id="KW-1185">Reference proteome</keyword>
<dbReference type="InParanoid" id="A0A409WGB5"/>
<dbReference type="EMBL" id="NHYE01005081">
    <property type="protein sequence ID" value="PPQ77537.1"/>
    <property type="molecule type" value="Genomic_DNA"/>
</dbReference>
<name>A0A409WGB5_9AGAR</name>
<protein>
    <recommendedName>
        <fullName evidence="3">DUF6535 domain-containing protein</fullName>
    </recommendedName>
</protein>
<dbReference type="Proteomes" id="UP000284706">
    <property type="component" value="Unassembled WGS sequence"/>
</dbReference>
<evidence type="ECO:0000313" key="4">
    <source>
        <dbReference type="EMBL" id="PPQ77537.1"/>
    </source>
</evidence>
<gene>
    <name evidence="4" type="ORF">CVT26_006151</name>
</gene>
<sequence>MRKAGLFSAVVTAFVIVSYTSLQPDQGEITNTLLARIADRLDNPLNRSSSPAMPVNTVSLANSPNSSSIRINIYWSISLVLSLTTALMGIVAVQWLKQHQTYPASYSSMQKFATFNMRAEGLRAWYVPQIFSALPLLLQAALALFFLGLIEFLLNSSSTVAIPVIISTLNTILSKIQGSTERIMDRRSDFLFYLSSFCVRMNLLRFPSYYDRPELLNYVERPEPKFDDVLAALRQYLEARKAPDEDLRKTMNIPDLDQAWWSFLTINRDKEDEEAVDSLPEISGKPPSSSSIIEISPRPAVLQEDCRGTLDDMPSTNVDASYLV</sequence>
<dbReference type="OrthoDB" id="3221808at2759"/>
<feature type="transmembrane region" description="Helical" evidence="1">
    <location>
        <begin position="73"/>
        <end position="96"/>
    </location>
</feature>
<feature type="transmembrane region" description="Helical" evidence="1">
    <location>
        <begin position="133"/>
        <end position="154"/>
    </location>
</feature>
<keyword evidence="1" id="KW-0472">Membrane</keyword>
<evidence type="ECO:0000313" key="5">
    <source>
        <dbReference type="Proteomes" id="UP000284706"/>
    </source>
</evidence>
<evidence type="ECO:0000256" key="2">
    <source>
        <dbReference type="SAM" id="SignalP"/>
    </source>
</evidence>
<feature type="chain" id="PRO_5019549876" description="DUF6535 domain-containing protein" evidence="2">
    <location>
        <begin position="23"/>
        <end position="324"/>
    </location>
</feature>
<comment type="caution">
    <text evidence="4">The sequence shown here is derived from an EMBL/GenBank/DDBJ whole genome shotgun (WGS) entry which is preliminary data.</text>
</comment>
<keyword evidence="2" id="KW-0732">Signal</keyword>
<organism evidence="4 5">
    <name type="scientific">Gymnopilus dilepis</name>
    <dbReference type="NCBI Taxonomy" id="231916"/>
    <lineage>
        <taxon>Eukaryota</taxon>
        <taxon>Fungi</taxon>
        <taxon>Dikarya</taxon>
        <taxon>Basidiomycota</taxon>
        <taxon>Agaricomycotina</taxon>
        <taxon>Agaricomycetes</taxon>
        <taxon>Agaricomycetidae</taxon>
        <taxon>Agaricales</taxon>
        <taxon>Agaricineae</taxon>
        <taxon>Hymenogastraceae</taxon>
        <taxon>Gymnopilus</taxon>
    </lineage>
</organism>
<proteinExistence type="predicted"/>
<accession>A0A409WGB5</accession>
<keyword evidence="1" id="KW-1133">Transmembrane helix</keyword>
<evidence type="ECO:0000259" key="3">
    <source>
        <dbReference type="Pfam" id="PF20153"/>
    </source>
</evidence>
<feature type="transmembrane region" description="Helical" evidence="1">
    <location>
        <begin position="160"/>
        <end position="178"/>
    </location>
</feature>
<keyword evidence="1" id="KW-0812">Transmembrane</keyword>
<dbReference type="InterPro" id="IPR045338">
    <property type="entry name" value="DUF6535"/>
</dbReference>
<evidence type="ECO:0000256" key="1">
    <source>
        <dbReference type="SAM" id="Phobius"/>
    </source>
</evidence>
<feature type="domain" description="DUF6535" evidence="3">
    <location>
        <begin position="4"/>
        <end position="154"/>
    </location>
</feature>
<dbReference type="Pfam" id="PF20153">
    <property type="entry name" value="DUF6535"/>
    <property type="match status" value="1"/>
</dbReference>
<reference evidence="4 5" key="1">
    <citation type="journal article" date="2018" name="Evol. Lett.">
        <title>Horizontal gene cluster transfer increased hallucinogenic mushroom diversity.</title>
        <authorList>
            <person name="Reynolds H.T."/>
            <person name="Vijayakumar V."/>
            <person name="Gluck-Thaler E."/>
            <person name="Korotkin H.B."/>
            <person name="Matheny P.B."/>
            <person name="Slot J.C."/>
        </authorList>
    </citation>
    <scope>NUCLEOTIDE SEQUENCE [LARGE SCALE GENOMIC DNA]</scope>
    <source>
        <strain evidence="4 5">SRW20</strain>
    </source>
</reference>
<dbReference type="AlphaFoldDB" id="A0A409WGB5"/>